<evidence type="ECO:0000256" key="1">
    <source>
        <dbReference type="SAM" id="MobiDB-lite"/>
    </source>
</evidence>
<dbReference type="EMBL" id="JAPWTK010000009">
    <property type="protein sequence ID" value="KAJ8960302.1"/>
    <property type="molecule type" value="Genomic_DNA"/>
</dbReference>
<protein>
    <submittedName>
        <fullName evidence="2">Uncharacterized protein</fullName>
    </submittedName>
</protein>
<feature type="region of interest" description="Disordered" evidence="1">
    <location>
        <begin position="1"/>
        <end position="38"/>
    </location>
</feature>
<feature type="compositionally biased region" description="Basic and acidic residues" evidence="1">
    <location>
        <begin position="10"/>
        <end position="27"/>
    </location>
</feature>
<evidence type="ECO:0000313" key="2">
    <source>
        <dbReference type="EMBL" id="KAJ8960302.1"/>
    </source>
</evidence>
<keyword evidence="3" id="KW-1185">Reference proteome</keyword>
<dbReference type="Proteomes" id="UP001162162">
    <property type="component" value="Unassembled WGS sequence"/>
</dbReference>
<organism evidence="2 3">
    <name type="scientific">Aromia moschata</name>
    <dbReference type="NCBI Taxonomy" id="1265417"/>
    <lineage>
        <taxon>Eukaryota</taxon>
        <taxon>Metazoa</taxon>
        <taxon>Ecdysozoa</taxon>
        <taxon>Arthropoda</taxon>
        <taxon>Hexapoda</taxon>
        <taxon>Insecta</taxon>
        <taxon>Pterygota</taxon>
        <taxon>Neoptera</taxon>
        <taxon>Endopterygota</taxon>
        <taxon>Coleoptera</taxon>
        <taxon>Polyphaga</taxon>
        <taxon>Cucujiformia</taxon>
        <taxon>Chrysomeloidea</taxon>
        <taxon>Cerambycidae</taxon>
        <taxon>Cerambycinae</taxon>
        <taxon>Callichromatini</taxon>
        <taxon>Aromia</taxon>
    </lineage>
</organism>
<gene>
    <name evidence="2" type="ORF">NQ318_004028</name>
</gene>
<evidence type="ECO:0000313" key="3">
    <source>
        <dbReference type="Proteomes" id="UP001162162"/>
    </source>
</evidence>
<proteinExistence type="predicted"/>
<name>A0AAV8Z863_9CUCU</name>
<sequence>MNEGSPKASELIKECRVSRSKKSKEGGSRASPSAAATSGCDEWTSVILVMEWYGKAVLEGRWKQVLHAATNEIIESKMEYQDLPSSVQIIEGDISYFEISQMTSVAASRVLNIDGYWVCG</sequence>
<dbReference type="AlphaFoldDB" id="A0AAV8Z863"/>
<comment type="caution">
    <text evidence="2">The sequence shown here is derived from an EMBL/GenBank/DDBJ whole genome shotgun (WGS) entry which is preliminary data.</text>
</comment>
<reference evidence="2" key="1">
    <citation type="journal article" date="2023" name="Insect Mol. Biol.">
        <title>Genome sequencing provides insights into the evolution of gene families encoding plant cell wall-degrading enzymes in longhorned beetles.</title>
        <authorList>
            <person name="Shin N.R."/>
            <person name="Okamura Y."/>
            <person name="Kirsch R."/>
            <person name="Pauchet Y."/>
        </authorList>
    </citation>
    <scope>NUCLEOTIDE SEQUENCE</scope>
    <source>
        <strain evidence="2">AMC_N1</strain>
    </source>
</reference>
<accession>A0AAV8Z863</accession>